<evidence type="ECO:0000313" key="3">
    <source>
        <dbReference type="EMBL" id="RLL14500.1"/>
    </source>
</evidence>
<dbReference type="Pfam" id="PF01479">
    <property type="entry name" value="S4"/>
    <property type="match status" value="1"/>
</dbReference>
<evidence type="ECO:0000259" key="2">
    <source>
        <dbReference type="SMART" id="SM00363"/>
    </source>
</evidence>
<keyword evidence="4" id="KW-1185">Reference proteome</keyword>
<evidence type="ECO:0000313" key="4">
    <source>
        <dbReference type="Proteomes" id="UP000276301"/>
    </source>
</evidence>
<accession>A0A498CSD7</accession>
<name>A0A498CSD7_9FIRM</name>
<evidence type="ECO:0000256" key="1">
    <source>
        <dbReference type="PROSITE-ProRule" id="PRU00182"/>
    </source>
</evidence>
<dbReference type="InterPro" id="IPR002942">
    <property type="entry name" value="S4_RNA-bd"/>
</dbReference>
<dbReference type="EMBL" id="RCHT01000001">
    <property type="protein sequence ID" value="RLL14500.1"/>
    <property type="molecule type" value="Genomic_DNA"/>
</dbReference>
<dbReference type="SMART" id="SM00363">
    <property type="entry name" value="S4"/>
    <property type="match status" value="1"/>
</dbReference>
<comment type="caution">
    <text evidence="3">The sequence shown here is derived from an EMBL/GenBank/DDBJ whole genome shotgun (WGS) entry which is preliminary data.</text>
</comment>
<proteinExistence type="predicted"/>
<reference evidence="3 4" key="1">
    <citation type="submission" date="2018-10" db="EMBL/GenBank/DDBJ databases">
        <title>Anaerotruncus faecis sp. nov., isolated from human feces.</title>
        <authorList>
            <person name="Wang Y.-J."/>
        </authorList>
    </citation>
    <scope>NUCLEOTIDE SEQUENCE [LARGE SCALE GENOMIC DNA]</scope>
    <source>
        <strain evidence="3 4">22A2-44</strain>
    </source>
</reference>
<protein>
    <recommendedName>
        <fullName evidence="2">RNA-binding S4 domain-containing protein</fullName>
    </recommendedName>
</protein>
<dbReference type="InterPro" id="IPR040591">
    <property type="entry name" value="RqcP2_RBD"/>
</dbReference>
<dbReference type="CDD" id="cd00165">
    <property type="entry name" value="S4"/>
    <property type="match status" value="1"/>
</dbReference>
<dbReference type="InterPro" id="IPR036986">
    <property type="entry name" value="S4_RNA-bd_sf"/>
</dbReference>
<dbReference type="Gene3D" id="3.10.290.10">
    <property type="entry name" value="RNA-binding S4 domain"/>
    <property type="match status" value="1"/>
</dbReference>
<dbReference type="Gene3D" id="3.30.1370.160">
    <property type="match status" value="1"/>
</dbReference>
<dbReference type="RefSeq" id="WP_121585604.1">
    <property type="nucleotide sequence ID" value="NZ_RCHT01000001.1"/>
</dbReference>
<organism evidence="3 4">
    <name type="scientific">Anaerotruncus massiliensis</name>
    <name type="common">ex Liu et al. 2021</name>
    <dbReference type="NCBI Taxonomy" id="2321404"/>
    <lineage>
        <taxon>Bacteria</taxon>
        <taxon>Bacillati</taxon>
        <taxon>Bacillota</taxon>
        <taxon>Clostridia</taxon>
        <taxon>Eubacteriales</taxon>
        <taxon>Oscillospiraceae</taxon>
        <taxon>Anaerotruncus</taxon>
    </lineage>
</organism>
<dbReference type="GO" id="GO:0003723">
    <property type="term" value="F:RNA binding"/>
    <property type="evidence" value="ECO:0007669"/>
    <property type="project" value="UniProtKB-KW"/>
</dbReference>
<dbReference type="AlphaFoldDB" id="A0A498CSD7"/>
<dbReference type="Gene3D" id="3.30.70.330">
    <property type="match status" value="1"/>
</dbReference>
<dbReference type="InterPro" id="IPR012677">
    <property type="entry name" value="Nucleotide-bd_a/b_plait_sf"/>
</dbReference>
<sequence length="253" mass="27362">MAFAADRQDQAFTAHILDLFTIAQQKYVTRFTGFLDMHQLALARRAVASCAYPNHSFFGGHPGGERVMLGVFAPYEEPDEAAFPIVPLTLTFRAEDPIGHRDILGSLTGLEIRREAVGDILMGEGLAVCFVTNAVAPVVLNELAKVGRCGVRVREGLPGALPALHRYADVPINVSALRLDCVAAALLHLSREKAAQAVRSGAVSLNGAPEQEVSHMLCEGDVLSVRGYGKYLVAQVLSETKKGRLHLLCKKYV</sequence>
<feature type="domain" description="RNA-binding S4" evidence="2">
    <location>
        <begin position="177"/>
        <end position="239"/>
    </location>
</feature>
<gene>
    <name evidence="3" type="ORF">D4A47_00515</name>
</gene>
<keyword evidence="1" id="KW-0694">RNA-binding</keyword>
<dbReference type="Pfam" id="PF17774">
    <property type="entry name" value="YlmH_RBD"/>
    <property type="match status" value="1"/>
</dbReference>
<dbReference type="SUPFAM" id="SSF55174">
    <property type="entry name" value="Alpha-L RNA-binding motif"/>
    <property type="match status" value="1"/>
</dbReference>
<dbReference type="Proteomes" id="UP000276301">
    <property type="component" value="Unassembled WGS sequence"/>
</dbReference>
<dbReference type="PROSITE" id="PS50889">
    <property type="entry name" value="S4"/>
    <property type="match status" value="1"/>
</dbReference>